<reference evidence="1 2" key="1">
    <citation type="submission" date="2018-06" db="EMBL/GenBank/DDBJ databases">
        <title>Comparative genomics of Brasilonema spp. strains.</title>
        <authorList>
            <person name="Alvarenga D.O."/>
            <person name="Fiore M.F."/>
            <person name="Varani A.M."/>
        </authorList>
    </citation>
    <scope>NUCLEOTIDE SEQUENCE [LARGE SCALE GENOMIC DNA]</scope>
    <source>
        <strain evidence="1 2">SPC951</strain>
    </source>
</reference>
<dbReference type="RefSeq" id="WP_169155963.1">
    <property type="nucleotide sequence ID" value="NZ_CAWPJE010000100.1"/>
</dbReference>
<protein>
    <submittedName>
        <fullName evidence="1">Uncharacterized protein</fullName>
    </submittedName>
</protein>
<dbReference type="SUPFAM" id="SSF103084">
    <property type="entry name" value="Holliday junction resolvase RusA"/>
    <property type="match status" value="1"/>
</dbReference>
<gene>
    <name evidence="1" type="ORF">DP116_15025</name>
</gene>
<evidence type="ECO:0000313" key="2">
    <source>
        <dbReference type="Proteomes" id="UP000718564"/>
    </source>
</evidence>
<organism evidence="1 2">
    <name type="scientific">Brasilonema bromeliae SPC951</name>
    <dbReference type="NCBI Taxonomy" id="385972"/>
    <lineage>
        <taxon>Bacteria</taxon>
        <taxon>Bacillati</taxon>
        <taxon>Cyanobacteriota</taxon>
        <taxon>Cyanophyceae</taxon>
        <taxon>Nostocales</taxon>
        <taxon>Scytonemataceae</taxon>
        <taxon>Brasilonema</taxon>
        <taxon>Bromeliae group (in: Brasilonema)</taxon>
    </lineage>
</organism>
<accession>A0ABX1PAQ9</accession>
<dbReference type="Gene3D" id="3.30.1330.70">
    <property type="entry name" value="Holliday junction resolvase RusA"/>
    <property type="match status" value="1"/>
</dbReference>
<sequence>MLEFWIEGRAIGKARPRFGRNGVVHTARGYGAWKSDAVLQLIRLNLPEAPKPARIECYFVNFASSDVDNLVGAVLDALVQGGVLGNDSSSYITAASGTFARTKGKRGEEKPIGVLVRILPAQIEYIDLDLKAFAA</sequence>
<evidence type="ECO:0000313" key="1">
    <source>
        <dbReference type="EMBL" id="NMG20701.1"/>
    </source>
</evidence>
<dbReference type="EMBL" id="QMEB01000110">
    <property type="protein sequence ID" value="NMG20701.1"/>
    <property type="molecule type" value="Genomic_DNA"/>
</dbReference>
<dbReference type="InterPro" id="IPR036614">
    <property type="entry name" value="RusA-like_sf"/>
</dbReference>
<proteinExistence type="predicted"/>
<name>A0ABX1PAQ9_9CYAN</name>
<dbReference type="Proteomes" id="UP000718564">
    <property type="component" value="Unassembled WGS sequence"/>
</dbReference>
<keyword evidence="2" id="KW-1185">Reference proteome</keyword>
<comment type="caution">
    <text evidence="1">The sequence shown here is derived from an EMBL/GenBank/DDBJ whole genome shotgun (WGS) entry which is preliminary data.</text>
</comment>